<organism evidence="1 2">
    <name type="scientific">Pelobates cultripes</name>
    <name type="common">Western spadefoot toad</name>
    <dbReference type="NCBI Taxonomy" id="61616"/>
    <lineage>
        <taxon>Eukaryota</taxon>
        <taxon>Metazoa</taxon>
        <taxon>Chordata</taxon>
        <taxon>Craniata</taxon>
        <taxon>Vertebrata</taxon>
        <taxon>Euteleostomi</taxon>
        <taxon>Amphibia</taxon>
        <taxon>Batrachia</taxon>
        <taxon>Anura</taxon>
        <taxon>Pelobatoidea</taxon>
        <taxon>Pelobatidae</taxon>
        <taxon>Pelobates</taxon>
    </lineage>
</organism>
<evidence type="ECO:0000313" key="1">
    <source>
        <dbReference type="EMBL" id="CAH2320074.1"/>
    </source>
</evidence>
<sequence>MAQMKQTSTILENKVAALEDAKCQRNLRIRGIPEAVQDPEVSHYIRRILASLLLPAKAKSILLGFHFHIPKPPRAPADISRDLLIRFQSLRGKLLVQEAAQETNTYEFEGSELSFYNDLSRTTVTWRHSMKEVTQLRRTKGIQYRWGPGRRLSVSNEGKRVHITQASDFVAFLQSLGNIPGGDYKHYLRSNDTSDHIQDMGRQENSTHFPKNERCCRHFSAENLNTASTL</sequence>
<dbReference type="InterPro" id="IPR004244">
    <property type="entry name" value="Transposase_22"/>
</dbReference>
<gene>
    <name evidence="1" type="ORF">PECUL_23A016052</name>
</gene>
<accession>A0AAD1T7F9</accession>
<protein>
    <submittedName>
        <fullName evidence="1">Uncharacterized protein</fullName>
    </submittedName>
</protein>
<dbReference type="Gene3D" id="3.30.250.20">
    <property type="entry name" value="L1 transposable element, C-terminal domain"/>
    <property type="match status" value="1"/>
</dbReference>
<proteinExistence type="predicted"/>
<dbReference type="AlphaFoldDB" id="A0AAD1T7F9"/>
<dbReference type="PANTHER" id="PTHR11505">
    <property type="entry name" value="L1 TRANSPOSABLE ELEMENT-RELATED"/>
    <property type="match status" value="1"/>
</dbReference>
<dbReference type="EMBL" id="OW240921">
    <property type="protein sequence ID" value="CAH2320074.1"/>
    <property type="molecule type" value="Genomic_DNA"/>
</dbReference>
<name>A0AAD1T7F9_PELCU</name>
<dbReference type="Proteomes" id="UP001295444">
    <property type="component" value="Chromosome 10"/>
</dbReference>
<evidence type="ECO:0000313" key="2">
    <source>
        <dbReference type="Proteomes" id="UP001295444"/>
    </source>
</evidence>
<keyword evidence="2" id="KW-1185">Reference proteome</keyword>
<dbReference type="InterPro" id="IPR042566">
    <property type="entry name" value="L1_C"/>
</dbReference>
<reference evidence="1" key="1">
    <citation type="submission" date="2022-03" db="EMBL/GenBank/DDBJ databases">
        <authorList>
            <person name="Alioto T."/>
            <person name="Alioto T."/>
            <person name="Gomez Garrido J."/>
        </authorList>
    </citation>
    <scope>NUCLEOTIDE SEQUENCE</scope>
</reference>